<organism evidence="2 3">
    <name type="scientific">Henriciella barbarensis</name>
    <dbReference type="NCBI Taxonomy" id="86342"/>
    <lineage>
        <taxon>Bacteria</taxon>
        <taxon>Pseudomonadati</taxon>
        <taxon>Pseudomonadota</taxon>
        <taxon>Alphaproteobacteria</taxon>
        <taxon>Hyphomonadales</taxon>
        <taxon>Hyphomonadaceae</taxon>
        <taxon>Henriciella</taxon>
    </lineage>
</organism>
<comment type="caution">
    <text evidence="2">The sequence shown here is derived from an EMBL/GenBank/DDBJ whole genome shotgun (WGS) entry which is preliminary data.</text>
</comment>
<dbReference type="Gene3D" id="3.40.50.880">
    <property type="match status" value="1"/>
</dbReference>
<sequence>MKLTILETGLPPQALRDDWPRYPAMFEDLIAPHLRGLTVESIAVSSGAPFPDLDDVEALLVTGSAAGVYEQHDWMGPLLNTIQRAAAKGVPQIGVCFGHQAIAKALGAKVEKSDKGWGIGRHVYDVCERPHWMGDFSADAFSLGVSHQDQVQSLPPGASVIARSDFCNYAVLDYGDVPAISFQGHPEFSSGFCCALYNVRRGTAFSAAHVDKACDSLETPVDNDQVGKWMAKFLMDSARRK</sequence>
<dbReference type="GO" id="GO:0005829">
    <property type="term" value="C:cytosol"/>
    <property type="evidence" value="ECO:0007669"/>
    <property type="project" value="TreeGrafter"/>
</dbReference>
<proteinExistence type="predicted"/>
<evidence type="ECO:0000259" key="1">
    <source>
        <dbReference type="Pfam" id="PF00117"/>
    </source>
</evidence>
<evidence type="ECO:0000313" key="3">
    <source>
        <dbReference type="Proteomes" id="UP000265431"/>
    </source>
</evidence>
<evidence type="ECO:0000313" key="2">
    <source>
        <dbReference type="EMBL" id="RIJ24128.1"/>
    </source>
</evidence>
<dbReference type="AlphaFoldDB" id="A0A399QZ26"/>
<protein>
    <submittedName>
        <fullName evidence="2">Glutamine amidotransferase</fullName>
    </submittedName>
</protein>
<reference evidence="2 3" key="1">
    <citation type="submission" date="2018-08" db="EMBL/GenBank/DDBJ databases">
        <title>Henriciella mobilis sp. nov., isolated from seawater.</title>
        <authorList>
            <person name="Cheng H."/>
            <person name="Wu Y.-H."/>
            <person name="Xu X.-W."/>
            <person name="Guo L.-L."/>
        </authorList>
    </citation>
    <scope>NUCLEOTIDE SEQUENCE [LARGE SCALE GENOMIC DNA]</scope>
    <source>
        <strain evidence="2 3">CCUG66934</strain>
    </source>
</reference>
<keyword evidence="2" id="KW-0808">Transferase</keyword>
<name>A0A399QZ26_9PROT</name>
<dbReference type="Pfam" id="PF00117">
    <property type="entry name" value="GATase"/>
    <property type="match status" value="1"/>
</dbReference>
<accession>A0A399QZ26</accession>
<dbReference type="RefSeq" id="WP_119379317.1">
    <property type="nucleotide sequence ID" value="NZ_QWGB01000005.1"/>
</dbReference>
<dbReference type="InterPro" id="IPR044992">
    <property type="entry name" value="ChyE-like"/>
</dbReference>
<dbReference type="SUPFAM" id="SSF52317">
    <property type="entry name" value="Class I glutamine amidotransferase-like"/>
    <property type="match status" value="1"/>
</dbReference>
<dbReference type="GO" id="GO:0016740">
    <property type="term" value="F:transferase activity"/>
    <property type="evidence" value="ECO:0007669"/>
    <property type="project" value="UniProtKB-KW"/>
</dbReference>
<dbReference type="Proteomes" id="UP000265431">
    <property type="component" value="Unassembled WGS sequence"/>
</dbReference>
<dbReference type="PANTHER" id="PTHR42695">
    <property type="entry name" value="GLUTAMINE AMIDOTRANSFERASE YLR126C-RELATED"/>
    <property type="match status" value="1"/>
</dbReference>
<keyword evidence="2" id="KW-0315">Glutamine amidotransferase</keyword>
<dbReference type="CDD" id="cd01741">
    <property type="entry name" value="GATase1_1"/>
    <property type="match status" value="1"/>
</dbReference>
<dbReference type="EMBL" id="QWGB01000005">
    <property type="protein sequence ID" value="RIJ24128.1"/>
    <property type="molecule type" value="Genomic_DNA"/>
</dbReference>
<dbReference type="OrthoDB" id="7365442at2"/>
<gene>
    <name evidence="2" type="ORF">D1224_07770</name>
</gene>
<keyword evidence="3" id="KW-1185">Reference proteome</keyword>
<dbReference type="InterPro" id="IPR029062">
    <property type="entry name" value="Class_I_gatase-like"/>
</dbReference>
<dbReference type="PANTHER" id="PTHR42695:SF5">
    <property type="entry name" value="GLUTAMINE AMIDOTRANSFERASE YLR126C-RELATED"/>
    <property type="match status" value="1"/>
</dbReference>
<dbReference type="PROSITE" id="PS51273">
    <property type="entry name" value="GATASE_TYPE_1"/>
    <property type="match status" value="1"/>
</dbReference>
<feature type="domain" description="Glutamine amidotransferase" evidence="1">
    <location>
        <begin position="29"/>
        <end position="191"/>
    </location>
</feature>
<dbReference type="InterPro" id="IPR017926">
    <property type="entry name" value="GATASE"/>
</dbReference>